<evidence type="ECO:0000256" key="2">
    <source>
        <dbReference type="ARBA" id="ARBA00022679"/>
    </source>
</evidence>
<evidence type="ECO:0000313" key="6">
    <source>
        <dbReference type="Proteomes" id="UP000469440"/>
    </source>
</evidence>
<evidence type="ECO:0000259" key="3">
    <source>
        <dbReference type="Pfam" id="PF00535"/>
    </source>
</evidence>
<dbReference type="RefSeq" id="WP_083210232.1">
    <property type="nucleotide sequence ID" value="NZ_VWXL01000047.1"/>
</dbReference>
<keyword evidence="2 5" id="KW-0808">Transferase</keyword>
<dbReference type="GO" id="GO:0099621">
    <property type="term" value="F:undecaprenyl-phosphate 4-deoxy-4-formamido-L-arabinose transferase activity"/>
    <property type="evidence" value="ECO:0007669"/>
    <property type="project" value="UniProtKB-EC"/>
</dbReference>
<dbReference type="Proteomes" id="UP000469440">
    <property type="component" value="Unassembled WGS sequence"/>
</dbReference>
<sequence length="752" mass="85556">MIQISEEFQQGLVSVCVPVYNAEKTLQECLESLIGQTYHQMEIILIDDGSTDGSPEICRRYAKRDRRIRFIRQKNAGVGAARNAGIKASRGEFIAFADADDWVSKDIFRRLTQDAVSSRSQLVFCNFAMVKENRQTRRDQFRGMKEQDPQIKMKLLSGILSPSERNIMGSSCTVLISRELFIKHGIQFSETIKMSEDMLFVLQCVDAAERISVNREFLYFYRDNPGSVTRNYIQNMWPDMMAVLEWSRKNLSAKYGRACVDEGIRASTANALILAATNTCKKGTPLGLFRRIRYCRELKQLPIVREALHSAWKKRSSFRRNVRPQILCVKLNADWLLILYHSIKHRTLLNRSAKKESVDNFGKTAALYFHASSKNHGCEAIIRSTAQMLTDFSFILFSDHPEDDRSYGIDRILRVRAAGKPFCQYDPARLPAGILMKVLGNAGMKCAKVYGNLLRKPDFKIAISVGGDNYCYPRYRYPLILRTLNRRLNQKGVQTVLWGCSIEPKLLEDPDILRDLNRYSLITARESITYRALLNAKICKNTKLCPDPAFLLQARKHPLPPGFDETHMIGINVSPLILEYESSKGITLRNYLSLIRFILTSTDFQIALIPHVVEADLKVMGNLYEPFRDTGRVALVQDHNCMELKSCIARSRMMLCARTHASIAAYSSCVPTLVVGYSVKSSGIAKDIFGTDEHYVVPVQSLRKSNDLVHAFKWLMSKENSIRARLQNVMPDYCARALDAAKEIEKLAGERN</sequence>
<evidence type="ECO:0000259" key="4">
    <source>
        <dbReference type="Pfam" id="PF04230"/>
    </source>
</evidence>
<dbReference type="PANTHER" id="PTHR22916">
    <property type="entry name" value="GLYCOSYLTRANSFERASE"/>
    <property type="match status" value="1"/>
</dbReference>
<proteinExistence type="predicted"/>
<dbReference type="PANTHER" id="PTHR22916:SF51">
    <property type="entry name" value="GLYCOSYLTRANSFERASE EPSH-RELATED"/>
    <property type="match status" value="1"/>
</dbReference>
<dbReference type="EMBL" id="VWXL01000047">
    <property type="protein sequence ID" value="MVB10736.1"/>
    <property type="molecule type" value="Genomic_DNA"/>
</dbReference>
<evidence type="ECO:0000313" key="5">
    <source>
        <dbReference type="EMBL" id="MVB10736.1"/>
    </source>
</evidence>
<dbReference type="OrthoDB" id="1814359at2"/>
<keyword evidence="6" id="KW-1185">Reference proteome</keyword>
<dbReference type="AlphaFoldDB" id="A0A6N8HY37"/>
<dbReference type="CDD" id="cd00761">
    <property type="entry name" value="Glyco_tranf_GTA_type"/>
    <property type="match status" value="1"/>
</dbReference>
<dbReference type="Gene3D" id="3.90.550.10">
    <property type="entry name" value="Spore Coat Polysaccharide Biosynthesis Protein SpsA, Chain A"/>
    <property type="match status" value="1"/>
</dbReference>
<organism evidence="5 6">
    <name type="scientific">Caproicibacter fermentans</name>
    <dbReference type="NCBI Taxonomy" id="2576756"/>
    <lineage>
        <taxon>Bacteria</taxon>
        <taxon>Bacillati</taxon>
        <taxon>Bacillota</taxon>
        <taxon>Clostridia</taxon>
        <taxon>Eubacteriales</taxon>
        <taxon>Acutalibacteraceae</taxon>
        <taxon>Caproicibacter</taxon>
    </lineage>
</organism>
<accession>A0A6N8HY37</accession>
<name>A0A6N8HY37_9FIRM</name>
<dbReference type="Pfam" id="PF00535">
    <property type="entry name" value="Glycos_transf_2"/>
    <property type="match status" value="1"/>
</dbReference>
<gene>
    <name evidence="5" type="primary">arnC</name>
    <name evidence="5" type="ORF">CAFE_14340</name>
</gene>
<dbReference type="InterPro" id="IPR007345">
    <property type="entry name" value="Polysacch_pyruvyl_Trfase"/>
</dbReference>
<feature type="domain" description="Polysaccharide pyruvyl transferase" evidence="4">
    <location>
        <begin position="375"/>
        <end position="678"/>
    </location>
</feature>
<keyword evidence="1 5" id="KW-0328">Glycosyltransferase</keyword>
<protein>
    <submittedName>
        <fullName evidence="5">Undecaprenyl-phosphate 4-deoxy-4-formamido-L-arabinose transferase</fullName>
        <ecNumber evidence="5">2.4.2.53</ecNumber>
    </submittedName>
</protein>
<dbReference type="InterPro" id="IPR029044">
    <property type="entry name" value="Nucleotide-diphossugar_trans"/>
</dbReference>
<reference evidence="5 6" key="1">
    <citation type="submission" date="2019-09" db="EMBL/GenBank/DDBJ databases">
        <title>Genome sequence of Clostridium sp. EA1.</title>
        <authorList>
            <person name="Poehlein A."/>
            <person name="Bengelsdorf F.R."/>
            <person name="Daniel R."/>
        </authorList>
    </citation>
    <scope>NUCLEOTIDE SEQUENCE [LARGE SCALE GENOMIC DNA]</scope>
    <source>
        <strain evidence="5 6">EA1</strain>
    </source>
</reference>
<evidence type="ECO:0000256" key="1">
    <source>
        <dbReference type="ARBA" id="ARBA00022676"/>
    </source>
</evidence>
<dbReference type="InterPro" id="IPR001173">
    <property type="entry name" value="Glyco_trans_2-like"/>
</dbReference>
<comment type="caution">
    <text evidence="5">The sequence shown here is derived from an EMBL/GenBank/DDBJ whole genome shotgun (WGS) entry which is preliminary data.</text>
</comment>
<dbReference type="Pfam" id="PF04230">
    <property type="entry name" value="PS_pyruv_trans"/>
    <property type="match status" value="1"/>
</dbReference>
<dbReference type="EC" id="2.4.2.53" evidence="5"/>
<feature type="domain" description="Glycosyltransferase 2-like" evidence="3">
    <location>
        <begin position="14"/>
        <end position="152"/>
    </location>
</feature>
<dbReference type="SUPFAM" id="SSF53448">
    <property type="entry name" value="Nucleotide-diphospho-sugar transferases"/>
    <property type="match status" value="1"/>
</dbReference>